<evidence type="ECO:0000256" key="2">
    <source>
        <dbReference type="SAM" id="MobiDB-lite"/>
    </source>
</evidence>
<feature type="region of interest" description="Disordered" evidence="2">
    <location>
        <begin position="547"/>
        <end position="709"/>
    </location>
</feature>
<sequence length="709" mass="76494">MELAPDIFVLGDPYLAYQPDFSKSLPVQLFVNGVTMTLLIVLLLHLLFTTQYHYPLAPLNYSLQLISILVVFLSVIVKVWAILWECRTHASSWPYDLDYISVELPPSPWTTAQKAAWWLLQALNNAFANITHIQFLTLLYPSRVEARLIIFILGPLAIASSGLVFTALSGSQKVIDISDSIRNILDSTLLLIFTIALVIWGFLVNRRRAWRTDGGTAVFGVGSLLLAVVSTSGNFIAVAEDGIEWLQHLLFAAILWQTWLGWWWWVGSGMGIGEVEDLMERAEKKKRKLARRAARQRANAAASGQTRQPLYRHSSFAGLVDAGQASAQAMVGFTSSVTSILRNRSGTLSRRHRTMSGQGDIENGEGAVELDNLGSSPTAQHSISLDDNRGPGSVDNGHLPSSPSRVGFSTSRGQEPPTRLETSNSETSSTSATPSLHPPKSVGQLLSFPTTWLQIYMRRLTKAHQEAARKQVLQKADLRREVFEPHRAAAVGQETLSLDAEIPSRPVVGPLSGEDDGVGWGLGRFGIKEHQESAKRLQEARERLQEERLLGSTSAGPSATRDEEPSTAGPSKRSKDPVQRVMGSNARRAGKGKKPHAEDVAGSESLLGSGLAGSPSAQRAPAPDADDPDGDGQWEDVDATASSSSSSEPRGHKGKGKKPVSGNNRGGGGTGAGGGGGGGPSRGGGGSRESGWSWWGPLKEWRLADRSSF</sequence>
<name>A0A1Y1UMG4_9TREE</name>
<proteinExistence type="predicted"/>
<feature type="compositionally biased region" description="Gly residues" evidence="2">
    <location>
        <begin position="664"/>
        <end position="688"/>
    </location>
</feature>
<feature type="transmembrane region" description="Helical" evidence="3">
    <location>
        <begin position="61"/>
        <end position="83"/>
    </location>
</feature>
<feature type="transmembrane region" description="Helical" evidence="3">
    <location>
        <begin position="188"/>
        <end position="205"/>
    </location>
</feature>
<feature type="compositionally biased region" description="Low complexity" evidence="2">
    <location>
        <begin position="602"/>
        <end position="623"/>
    </location>
</feature>
<dbReference type="GeneID" id="33560630"/>
<accession>A0A1Y1UMG4</accession>
<keyword evidence="5" id="KW-1185">Reference proteome</keyword>
<protein>
    <submittedName>
        <fullName evidence="4">Uncharacterized protein</fullName>
    </submittedName>
</protein>
<dbReference type="InParanoid" id="A0A1Y1UMG4"/>
<keyword evidence="1" id="KW-0175">Coiled coil</keyword>
<dbReference type="OrthoDB" id="3357304at2759"/>
<reference evidence="4 5" key="1">
    <citation type="submission" date="2017-03" db="EMBL/GenBank/DDBJ databases">
        <title>Widespread Adenine N6-methylation of Active Genes in Fungi.</title>
        <authorList>
            <consortium name="DOE Joint Genome Institute"/>
            <person name="Mondo S.J."/>
            <person name="Dannebaum R.O."/>
            <person name="Kuo R.C."/>
            <person name="Louie K.B."/>
            <person name="Bewick A.J."/>
            <person name="Labutti K."/>
            <person name="Haridas S."/>
            <person name="Kuo A."/>
            <person name="Salamov A."/>
            <person name="Ahrendt S.R."/>
            <person name="Lau R."/>
            <person name="Bowen B.P."/>
            <person name="Lipzen A."/>
            <person name="Sullivan W."/>
            <person name="Andreopoulos W.B."/>
            <person name="Clum A."/>
            <person name="Lindquist E."/>
            <person name="Daum C."/>
            <person name="Northen T.R."/>
            <person name="Ramamoorthy G."/>
            <person name="Schmitz R.J."/>
            <person name="Gryganskyi A."/>
            <person name="Culley D."/>
            <person name="Magnuson J."/>
            <person name="James T.Y."/>
            <person name="O'Malley M.A."/>
            <person name="Stajich J.E."/>
            <person name="Spatafora J.W."/>
            <person name="Visel A."/>
            <person name="Grigoriev I.V."/>
        </authorList>
    </citation>
    <scope>NUCLEOTIDE SEQUENCE [LARGE SCALE GENOMIC DNA]</scope>
    <source>
        <strain evidence="4 5">NRRL Y-17943</strain>
    </source>
</reference>
<feature type="transmembrane region" description="Helical" evidence="3">
    <location>
        <begin position="115"/>
        <end position="136"/>
    </location>
</feature>
<feature type="transmembrane region" description="Helical" evidence="3">
    <location>
        <begin position="29"/>
        <end position="49"/>
    </location>
</feature>
<feature type="compositionally biased region" description="Polar residues" evidence="2">
    <location>
        <begin position="399"/>
        <end position="413"/>
    </location>
</feature>
<keyword evidence="3" id="KW-0472">Membrane</keyword>
<feature type="compositionally biased region" description="Low complexity" evidence="2">
    <location>
        <begin position="422"/>
        <end position="435"/>
    </location>
</feature>
<dbReference type="STRING" id="4999.A0A1Y1UMG4"/>
<feature type="region of interest" description="Disordered" evidence="2">
    <location>
        <begin position="344"/>
        <end position="442"/>
    </location>
</feature>
<dbReference type="Proteomes" id="UP000193218">
    <property type="component" value="Unassembled WGS sequence"/>
</dbReference>
<keyword evidence="3" id="KW-0812">Transmembrane</keyword>
<comment type="caution">
    <text evidence="4">The sequence shown here is derived from an EMBL/GenBank/DDBJ whole genome shotgun (WGS) entry which is preliminary data.</text>
</comment>
<evidence type="ECO:0000313" key="4">
    <source>
        <dbReference type="EMBL" id="ORX38325.1"/>
    </source>
</evidence>
<feature type="compositionally biased region" description="Polar residues" evidence="2">
    <location>
        <begin position="373"/>
        <end position="383"/>
    </location>
</feature>
<organism evidence="4 5">
    <name type="scientific">Kockovaella imperatae</name>
    <dbReference type="NCBI Taxonomy" id="4999"/>
    <lineage>
        <taxon>Eukaryota</taxon>
        <taxon>Fungi</taxon>
        <taxon>Dikarya</taxon>
        <taxon>Basidiomycota</taxon>
        <taxon>Agaricomycotina</taxon>
        <taxon>Tremellomycetes</taxon>
        <taxon>Tremellales</taxon>
        <taxon>Cuniculitremaceae</taxon>
        <taxon>Kockovaella</taxon>
    </lineage>
</organism>
<dbReference type="EMBL" id="NBSH01000004">
    <property type="protein sequence ID" value="ORX38325.1"/>
    <property type="molecule type" value="Genomic_DNA"/>
</dbReference>
<feature type="compositionally biased region" description="Acidic residues" evidence="2">
    <location>
        <begin position="624"/>
        <end position="638"/>
    </location>
</feature>
<feature type="compositionally biased region" description="Basic and acidic residues" evidence="2">
    <location>
        <begin position="699"/>
        <end position="709"/>
    </location>
</feature>
<evidence type="ECO:0000256" key="3">
    <source>
        <dbReference type="SAM" id="Phobius"/>
    </source>
</evidence>
<feature type="coiled-coil region" evidence="1">
    <location>
        <begin position="272"/>
        <end position="299"/>
    </location>
</feature>
<evidence type="ECO:0000256" key="1">
    <source>
        <dbReference type="SAM" id="Coils"/>
    </source>
</evidence>
<feature type="transmembrane region" description="Helical" evidence="3">
    <location>
        <begin position="148"/>
        <end position="168"/>
    </location>
</feature>
<evidence type="ECO:0000313" key="5">
    <source>
        <dbReference type="Proteomes" id="UP000193218"/>
    </source>
</evidence>
<dbReference type="AlphaFoldDB" id="A0A1Y1UMG4"/>
<dbReference type="RefSeq" id="XP_021872247.1">
    <property type="nucleotide sequence ID" value="XM_022018821.1"/>
</dbReference>
<feature type="transmembrane region" description="Helical" evidence="3">
    <location>
        <begin position="217"/>
        <end position="239"/>
    </location>
</feature>
<gene>
    <name evidence="4" type="ORF">BD324DRAFT_655690</name>
</gene>
<keyword evidence="3" id="KW-1133">Transmembrane helix</keyword>